<dbReference type="GO" id="GO:0016791">
    <property type="term" value="F:phosphatase activity"/>
    <property type="evidence" value="ECO:0007669"/>
    <property type="project" value="TreeGrafter"/>
</dbReference>
<dbReference type="InterPro" id="IPR004843">
    <property type="entry name" value="Calcineurin-like_PHP"/>
</dbReference>
<accession>A0A077LZX2</accession>
<dbReference type="Proteomes" id="UP000035721">
    <property type="component" value="Unassembled WGS sequence"/>
</dbReference>
<dbReference type="Pfam" id="PF00149">
    <property type="entry name" value="Metallophos"/>
    <property type="match status" value="1"/>
</dbReference>
<dbReference type="RefSeq" id="WP_048556681.1">
    <property type="nucleotide sequence ID" value="NZ_HF570958.1"/>
</dbReference>
<dbReference type="GO" id="GO:0005737">
    <property type="term" value="C:cytoplasm"/>
    <property type="evidence" value="ECO:0007669"/>
    <property type="project" value="TreeGrafter"/>
</dbReference>
<gene>
    <name evidence="2" type="ORF">BN12_2880002</name>
</gene>
<name>A0A077LZX2_9MICO</name>
<reference evidence="2 3" key="1">
    <citation type="journal article" date="2013" name="ISME J.">
        <title>A metabolic model for members of the genus Tetrasphaera involved in enhanced biological phosphorus removal.</title>
        <authorList>
            <person name="Kristiansen R."/>
            <person name="Nguyen H.T.T."/>
            <person name="Saunders A.M."/>
            <person name="Nielsen J.L."/>
            <person name="Wimmer R."/>
            <person name="Le V.Q."/>
            <person name="McIlroy S.J."/>
            <person name="Petrovski S."/>
            <person name="Seviour R.J."/>
            <person name="Calteau A."/>
            <person name="Nielsen K.L."/>
            <person name="Nielsen P.H."/>
        </authorList>
    </citation>
    <scope>NUCLEOTIDE SEQUENCE [LARGE SCALE GENOMIC DNA]</scope>
    <source>
        <strain evidence="2 3">T1-X7</strain>
    </source>
</reference>
<dbReference type="InterPro" id="IPR050126">
    <property type="entry name" value="Ap4A_hydrolase"/>
</dbReference>
<comment type="caution">
    <text evidence="2">The sequence shown here is derived from an EMBL/GenBank/DDBJ whole genome shotgun (WGS) entry which is preliminary data.</text>
</comment>
<dbReference type="AlphaFoldDB" id="A0A077LZX2"/>
<dbReference type="GO" id="GO:0008803">
    <property type="term" value="F:bis(5'-nucleosyl)-tetraphosphatase (symmetrical) activity"/>
    <property type="evidence" value="ECO:0007669"/>
    <property type="project" value="TreeGrafter"/>
</dbReference>
<dbReference type="GO" id="GO:0110154">
    <property type="term" value="P:RNA decapping"/>
    <property type="evidence" value="ECO:0007669"/>
    <property type="project" value="TreeGrafter"/>
</dbReference>
<dbReference type="SUPFAM" id="SSF56300">
    <property type="entry name" value="Metallo-dependent phosphatases"/>
    <property type="match status" value="1"/>
</dbReference>
<evidence type="ECO:0000313" key="3">
    <source>
        <dbReference type="Proteomes" id="UP000035721"/>
    </source>
</evidence>
<dbReference type="PANTHER" id="PTHR42850:SF4">
    <property type="entry name" value="ZINC-DEPENDENT ENDOPOLYPHOSPHATASE"/>
    <property type="match status" value="1"/>
</dbReference>
<sequence length="278" mass="30112">MTSPPLSRVAVIGDVGGHTGALRRELRRLGADPVEGTLPPGLLVVQVGDLVHRGPDSDGVVALVDRYLRTQPDQWVQLVGNHEAQYLREPVFDWPDEVADATAETIRRWWGDGLMRVGVALPTPDGDFLVTHAGLTAGMWRAVLDTPIDARRAARRLNGLVGRRDAAVFRAGAMLGRRASGSAGPLWAEAASELVPSWFQTRIPFHQVHGHSTLVDWATGRFRGSAQIEDLTTVDPVARHETTRLDGGVIIGIDPDHGVEPTARWRSLEIPLAGPATT</sequence>
<organism evidence="2 3">
    <name type="scientific">Nostocoides japonicum T1-X7</name>
    <dbReference type="NCBI Taxonomy" id="1194083"/>
    <lineage>
        <taxon>Bacteria</taxon>
        <taxon>Bacillati</taxon>
        <taxon>Actinomycetota</taxon>
        <taxon>Actinomycetes</taxon>
        <taxon>Micrococcales</taxon>
        <taxon>Intrasporangiaceae</taxon>
        <taxon>Nostocoides</taxon>
    </lineage>
</organism>
<proteinExistence type="predicted"/>
<dbReference type="EMBL" id="CAJB01000210">
    <property type="protein sequence ID" value="CCH78422.1"/>
    <property type="molecule type" value="Genomic_DNA"/>
</dbReference>
<dbReference type="InterPro" id="IPR029052">
    <property type="entry name" value="Metallo-depent_PP-like"/>
</dbReference>
<dbReference type="PANTHER" id="PTHR42850">
    <property type="entry name" value="METALLOPHOSPHOESTERASE"/>
    <property type="match status" value="1"/>
</dbReference>
<keyword evidence="3" id="KW-1185">Reference proteome</keyword>
<protein>
    <submittedName>
        <fullName evidence="2">Metallophosphoesterase</fullName>
    </submittedName>
</protein>
<dbReference type="Gene3D" id="3.60.21.10">
    <property type="match status" value="1"/>
</dbReference>
<evidence type="ECO:0000259" key="1">
    <source>
        <dbReference type="Pfam" id="PF00149"/>
    </source>
</evidence>
<feature type="domain" description="Calcineurin-like phosphoesterase" evidence="1">
    <location>
        <begin position="8"/>
        <end position="135"/>
    </location>
</feature>
<evidence type="ECO:0000313" key="2">
    <source>
        <dbReference type="EMBL" id="CCH78422.1"/>
    </source>
</evidence>
<dbReference type="STRING" id="1194083.BN12_2880002"/>